<comment type="caution">
    <text evidence="2">The sequence shown here is derived from an EMBL/GenBank/DDBJ whole genome shotgun (WGS) entry which is preliminary data.</text>
</comment>
<protein>
    <submittedName>
        <fullName evidence="2">Uncharacterized protein</fullName>
    </submittedName>
</protein>
<dbReference type="EMBL" id="BGZK01001094">
    <property type="protein sequence ID" value="GBP71020.1"/>
    <property type="molecule type" value="Genomic_DNA"/>
</dbReference>
<proteinExistence type="predicted"/>
<evidence type="ECO:0000313" key="3">
    <source>
        <dbReference type="Proteomes" id="UP000299102"/>
    </source>
</evidence>
<feature type="region of interest" description="Disordered" evidence="1">
    <location>
        <begin position="22"/>
        <end position="63"/>
    </location>
</feature>
<organism evidence="2 3">
    <name type="scientific">Eumeta variegata</name>
    <name type="common">Bagworm moth</name>
    <name type="synonym">Eumeta japonica</name>
    <dbReference type="NCBI Taxonomy" id="151549"/>
    <lineage>
        <taxon>Eukaryota</taxon>
        <taxon>Metazoa</taxon>
        <taxon>Ecdysozoa</taxon>
        <taxon>Arthropoda</taxon>
        <taxon>Hexapoda</taxon>
        <taxon>Insecta</taxon>
        <taxon>Pterygota</taxon>
        <taxon>Neoptera</taxon>
        <taxon>Endopterygota</taxon>
        <taxon>Lepidoptera</taxon>
        <taxon>Glossata</taxon>
        <taxon>Ditrysia</taxon>
        <taxon>Tineoidea</taxon>
        <taxon>Psychidae</taxon>
        <taxon>Oiketicinae</taxon>
        <taxon>Eumeta</taxon>
    </lineage>
</organism>
<reference evidence="2 3" key="1">
    <citation type="journal article" date="2019" name="Commun. Biol.">
        <title>The bagworm genome reveals a unique fibroin gene that provides high tensile strength.</title>
        <authorList>
            <person name="Kono N."/>
            <person name="Nakamura H."/>
            <person name="Ohtoshi R."/>
            <person name="Tomita M."/>
            <person name="Numata K."/>
            <person name="Arakawa K."/>
        </authorList>
    </citation>
    <scope>NUCLEOTIDE SEQUENCE [LARGE SCALE GENOMIC DNA]</scope>
</reference>
<dbReference type="OrthoDB" id="8240057at2759"/>
<accession>A0A4C1Y692</accession>
<sequence length="69" mass="8045">MHFLEITQSEWKRDRIRLDWASQERSRDTQQTLHDGRGRKRMKVSEQINDGASTPAAGATDAMQHLYQC</sequence>
<dbReference type="Proteomes" id="UP000299102">
    <property type="component" value="Unassembled WGS sequence"/>
</dbReference>
<keyword evidence="3" id="KW-1185">Reference proteome</keyword>
<evidence type="ECO:0000256" key="1">
    <source>
        <dbReference type="SAM" id="MobiDB-lite"/>
    </source>
</evidence>
<evidence type="ECO:0000313" key="2">
    <source>
        <dbReference type="EMBL" id="GBP71020.1"/>
    </source>
</evidence>
<dbReference type="AlphaFoldDB" id="A0A4C1Y692"/>
<name>A0A4C1Y692_EUMVA</name>
<gene>
    <name evidence="2" type="ORF">EVAR_57788_1</name>
</gene>